<dbReference type="Pfam" id="PF11799">
    <property type="entry name" value="IMS_C"/>
    <property type="match status" value="1"/>
</dbReference>
<comment type="caution">
    <text evidence="11">The sequence shown here is derived from an EMBL/GenBank/DDBJ whole genome shotgun (WGS) entry which is preliminary data.</text>
</comment>
<feature type="domain" description="UmuC" evidence="10">
    <location>
        <begin position="29"/>
        <end position="286"/>
    </location>
</feature>
<evidence type="ECO:0000256" key="8">
    <source>
        <dbReference type="ARBA" id="ARBA00023242"/>
    </source>
</evidence>
<gene>
    <name evidence="11" type="ORF">FN846DRAFT_698379</name>
</gene>
<dbReference type="PIRSF" id="PIRSF036603">
    <property type="entry name" value="DPol_eta"/>
    <property type="match status" value="1"/>
</dbReference>
<dbReference type="Gene3D" id="3.30.1490.100">
    <property type="entry name" value="DNA polymerase, Y-family, little finger domain"/>
    <property type="match status" value="1"/>
</dbReference>
<dbReference type="EMBL" id="VXIS01000079">
    <property type="protein sequence ID" value="KAA8907463.1"/>
    <property type="molecule type" value="Genomic_DNA"/>
</dbReference>
<accession>A0A5J5EZF2</accession>
<dbReference type="GO" id="GO:0035861">
    <property type="term" value="C:site of double-strand break"/>
    <property type="evidence" value="ECO:0007669"/>
    <property type="project" value="TreeGrafter"/>
</dbReference>
<evidence type="ECO:0000256" key="6">
    <source>
        <dbReference type="ARBA" id="ARBA00022833"/>
    </source>
</evidence>
<keyword evidence="2" id="KW-0808">Transferase</keyword>
<evidence type="ECO:0000256" key="7">
    <source>
        <dbReference type="ARBA" id="ARBA00023204"/>
    </source>
</evidence>
<dbReference type="SUPFAM" id="SSF56672">
    <property type="entry name" value="DNA/RNA polymerases"/>
    <property type="match status" value="1"/>
</dbReference>
<dbReference type="Gene3D" id="3.40.1170.60">
    <property type="match status" value="1"/>
</dbReference>
<reference evidence="11 12" key="1">
    <citation type="submission" date="2019-09" db="EMBL/GenBank/DDBJ databases">
        <title>Draft genome of the ectomycorrhizal ascomycete Sphaerosporella brunnea.</title>
        <authorList>
            <consortium name="DOE Joint Genome Institute"/>
            <person name="Benucci G.M."/>
            <person name="Marozzi G."/>
            <person name="Antonielli L."/>
            <person name="Sanchez S."/>
            <person name="Marco P."/>
            <person name="Wang X."/>
            <person name="Falini L.B."/>
            <person name="Barry K."/>
            <person name="Haridas S."/>
            <person name="Lipzen A."/>
            <person name="Labutti K."/>
            <person name="Grigoriev I.V."/>
            <person name="Murat C."/>
            <person name="Martin F."/>
            <person name="Albertini E."/>
            <person name="Donnini D."/>
            <person name="Bonito G."/>
        </authorList>
    </citation>
    <scope>NUCLEOTIDE SEQUENCE [LARGE SCALE GENOMIC DNA]</scope>
    <source>
        <strain evidence="11 12">Sb_GMNB300</strain>
    </source>
</reference>
<evidence type="ECO:0000259" key="10">
    <source>
        <dbReference type="PROSITE" id="PS50173"/>
    </source>
</evidence>
<evidence type="ECO:0000313" key="12">
    <source>
        <dbReference type="Proteomes" id="UP000326924"/>
    </source>
</evidence>
<dbReference type="InterPro" id="IPR052230">
    <property type="entry name" value="DNA_polymerase_eta"/>
</dbReference>
<keyword evidence="5" id="KW-0863">Zinc-finger</keyword>
<dbReference type="PROSITE" id="PS50173">
    <property type="entry name" value="UMUC"/>
    <property type="match status" value="1"/>
</dbReference>
<dbReference type="GO" id="GO:0009314">
    <property type="term" value="P:response to radiation"/>
    <property type="evidence" value="ECO:0007669"/>
    <property type="project" value="TreeGrafter"/>
</dbReference>
<dbReference type="GO" id="GO:0005657">
    <property type="term" value="C:replication fork"/>
    <property type="evidence" value="ECO:0007669"/>
    <property type="project" value="TreeGrafter"/>
</dbReference>
<protein>
    <recommendedName>
        <fullName evidence="9">DNA polymerase eta</fullName>
    </recommendedName>
</protein>
<evidence type="ECO:0000256" key="3">
    <source>
        <dbReference type="ARBA" id="ARBA00022723"/>
    </source>
</evidence>
<dbReference type="Gene3D" id="1.10.150.20">
    <property type="entry name" value="5' to 3' exonuclease, C-terminal subdomain"/>
    <property type="match status" value="1"/>
</dbReference>
<dbReference type="GO" id="GO:0003887">
    <property type="term" value="F:DNA-directed DNA polymerase activity"/>
    <property type="evidence" value="ECO:0007669"/>
    <property type="project" value="TreeGrafter"/>
</dbReference>
<dbReference type="PANTHER" id="PTHR45873">
    <property type="entry name" value="DNA POLYMERASE ETA"/>
    <property type="match status" value="1"/>
</dbReference>
<keyword evidence="3" id="KW-0479">Metal-binding</keyword>
<dbReference type="AlphaFoldDB" id="A0A5J5EZF2"/>
<dbReference type="Pfam" id="PF21704">
    <property type="entry name" value="POLH-Rev1_HhH"/>
    <property type="match status" value="1"/>
</dbReference>
<dbReference type="GO" id="GO:0008270">
    <property type="term" value="F:zinc ion binding"/>
    <property type="evidence" value="ECO:0007669"/>
    <property type="project" value="UniProtKB-KW"/>
</dbReference>
<dbReference type="FunFam" id="3.40.1170.60:FF:000008">
    <property type="entry name" value="DNA polymerase eta subunit"/>
    <property type="match status" value="1"/>
</dbReference>
<dbReference type="Gene3D" id="3.30.70.270">
    <property type="match status" value="1"/>
</dbReference>
<dbReference type="Pfam" id="PF00817">
    <property type="entry name" value="IMS"/>
    <property type="match status" value="1"/>
</dbReference>
<sequence>MESPRKSKFTYRHLQQPSKYSIDSPLRVIALVDLDAFYAQCETKRLGLSPEQPLAVQQWQSLIAVNYPSRAAGVTRHMTASEAKKLCPNIYLAHVATWSAGSSSWSYSPAGSPPDINTSKACLDPYRAESKKILKILQDLCPNAHTEKASIDESFLDLSRDCYERLLTEYECLRNTSEHGDELLPLPEVKELEWSGSHLVPAKEGEEGEIDWDDIAMSIGADIIKNLRSAVYEQLGYTCSAGIASNKMLAKLGAGYKKPNQQSVVRPCATTSFLSAFEFTKIRNLGGKLGSQIASHFHTTSLQQLLSVTLPQFQALLADDTAVWVYNTLRGHDRSPVLPKSSIKSILSAKSFRQALPAFAAAKEWLQVLIADIGSRLDDEGPGRRPKTLTLHFTAASGGRSNVDHWEARHPLEARRKKSKKSVTI</sequence>
<keyword evidence="4" id="KW-0227">DNA damage</keyword>
<dbReference type="GO" id="GO:0003684">
    <property type="term" value="F:damaged DNA binding"/>
    <property type="evidence" value="ECO:0007669"/>
    <property type="project" value="InterPro"/>
</dbReference>
<dbReference type="FunFam" id="1.10.150.20:FF:000014">
    <property type="entry name" value="Polymerase (DNA directed), eta"/>
    <property type="match status" value="1"/>
</dbReference>
<comment type="subcellular location">
    <subcellularLocation>
        <location evidence="1">Nucleus</location>
    </subcellularLocation>
</comment>
<dbReference type="FunCoup" id="A0A5J5EZF2">
    <property type="interactions" value="645"/>
</dbReference>
<evidence type="ECO:0000256" key="9">
    <source>
        <dbReference type="ARBA" id="ARBA00044975"/>
    </source>
</evidence>
<name>A0A5J5EZF2_9PEZI</name>
<keyword evidence="7" id="KW-0234">DNA repair</keyword>
<evidence type="ECO:0000256" key="4">
    <source>
        <dbReference type="ARBA" id="ARBA00022763"/>
    </source>
</evidence>
<dbReference type="GO" id="GO:0005634">
    <property type="term" value="C:nucleus"/>
    <property type="evidence" value="ECO:0007669"/>
    <property type="project" value="UniProtKB-SubCell"/>
</dbReference>
<evidence type="ECO:0000256" key="2">
    <source>
        <dbReference type="ARBA" id="ARBA00022679"/>
    </source>
</evidence>
<dbReference type="PANTHER" id="PTHR45873:SF1">
    <property type="entry name" value="DNA POLYMERASE ETA"/>
    <property type="match status" value="1"/>
</dbReference>
<dbReference type="InterPro" id="IPR043502">
    <property type="entry name" value="DNA/RNA_pol_sf"/>
</dbReference>
<dbReference type="GO" id="GO:0006281">
    <property type="term" value="P:DNA repair"/>
    <property type="evidence" value="ECO:0007669"/>
    <property type="project" value="UniProtKB-KW"/>
</dbReference>
<keyword evidence="8" id="KW-0539">Nucleus</keyword>
<dbReference type="InterPro" id="IPR036775">
    <property type="entry name" value="DNA_pol_Y-fam_lit_finger_sf"/>
</dbReference>
<evidence type="ECO:0000313" key="11">
    <source>
        <dbReference type="EMBL" id="KAA8907463.1"/>
    </source>
</evidence>
<dbReference type="InterPro" id="IPR043128">
    <property type="entry name" value="Rev_trsase/Diguanyl_cyclase"/>
</dbReference>
<dbReference type="SUPFAM" id="SSF100879">
    <property type="entry name" value="Lesion bypass DNA polymerase (Y-family), little finger domain"/>
    <property type="match status" value="1"/>
</dbReference>
<dbReference type="InterPro" id="IPR001126">
    <property type="entry name" value="UmuC"/>
</dbReference>
<dbReference type="GO" id="GO:0007064">
    <property type="term" value="P:mitotic sister chromatid cohesion"/>
    <property type="evidence" value="ECO:0007669"/>
    <property type="project" value="UniProtKB-ARBA"/>
</dbReference>
<dbReference type="OrthoDB" id="5723at2759"/>
<keyword evidence="6" id="KW-0862">Zinc</keyword>
<proteinExistence type="predicted"/>
<dbReference type="Proteomes" id="UP000326924">
    <property type="component" value="Unassembled WGS sequence"/>
</dbReference>
<keyword evidence="12" id="KW-1185">Reference proteome</keyword>
<dbReference type="GO" id="GO:0042276">
    <property type="term" value="P:error-prone translesion synthesis"/>
    <property type="evidence" value="ECO:0007669"/>
    <property type="project" value="TreeGrafter"/>
</dbReference>
<dbReference type="GO" id="GO:0070987">
    <property type="term" value="P:error-free translesion synthesis"/>
    <property type="evidence" value="ECO:0007669"/>
    <property type="project" value="UniProtKB-ARBA"/>
</dbReference>
<evidence type="ECO:0000256" key="5">
    <source>
        <dbReference type="ARBA" id="ARBA00022771"/>
    </source>
</evidence>
<evidence type="ECO:0000256" key="1">
    <source>
        <dbReference type="ARBA" id="ARBA00004123"/>
    </source>
</evidence>
<dbReference type="InterPro" id="IPR017961">
    <property type="entry name" value="DNA_pol_Y-fam_little_finger"/>
</dbReference>
<organism evidence="11 12">
    <name type="scientific">Sphaerosporella brunnea</name>
    <dbReference type="NCBI Taxonomy" id="1250544"/>
    <lineage>
        <taxon>Eukaryota</taxon>
        <taxon>Fungi</taxon>
        <taxon>Dikarya</taxon>
        <taxon>Ascomycota</taxon>
        <taxon>Pezizomycotina</taxon>
        <taxon>Pezizomycetes</taxon>
        <taxon>Pezizales</taxon>
        <taxon>Pyronemataceae</taxon>
        <taxon>Sphaerosporella</taxon>
    </lineage>
</organism>
<dbReference type="InParanoid" id="A0A5J5EZF2"/>